<dbReference type="OrthoDB" id="3672634at2759"/>
<organism evidence="2 3">
    <name type="scientific">Massariosphaeria phaeospora</name>
    <dbReference type="NCBI Taxonomy" id="100035"/>
    <lineage>
        <taxon>Eukaryota</taxon>
        <taxon>Fungi</taxon>
        <taxon>Dikarya</taxon>
        <taxon>Ascomycota</taxon>
        <taxon>Pezizomycotina</taxon>
        <taxon>Dothideomycetes</taxon>
        <taxon>Pleosporomycetidae</taxon>
        <taxon>Pleosporales</taxon>
        <taxon>Pleosporales incertae sedis</taxon>
        <taxon>Massariosphaeria</taxon>
    </lineage>
</organism>
<evidence type="ECO:0000313" key="2">
    <source>
        <dbReference type="EMBL" id="KAF2865038.1"/>
    </source>
</evidence>
<feature type="compositionally biased region" description="Polar residues" evidence="1">
    <location>
        <begin position="114"/>
        <end position="131"/>
    </location>
</feature>
<name>A0A7C8M1A9_9PLEO</name>
<sequence length="389" mass="39742">MPGPGGRGFGGSMGNAGGGTAGMGSGGPGGGPFGLAPGMGGGQFDHNGGHQGGGFGGSSSAQQHPGHGNSQKQKTYKSDDPLGWQQDRDKSKGRGGGGGGGGGHGNHHGGRAGPSNNVPRNNATPRNSTKANPFLGGRGGNPLAGWGQENLAAPKKQTKPPAEEWENESNYSDDTTAPQVGVDDASESSAGGRATGAETGQGRSGRGHTSSSPPQAPAPSMPHAVPQTPGPASPSASNAQSPPPRAGGDNRFPPPGTACPKPIVLRSSDRSTRYWYHLVHHNAAPESKQWEKEAVARAKAARKARPGQHPPQDQVCMAVKMVPFKMKEVSDGPRGKVYLLDEQDAQVMGCLLELEGGVVPGLKERMCLLGVGLKEVKGDFLVLAERVEG</sequence>
<evidence type="ECO:0000313" key="3">
    <source>
        <dbReference type="Proteomes" id="UP000481861"/>
    </source>
</evidence>
<gene>
    <name evidence="2" type="ORF">BDV95DRAFT_612999</name>
</gene>
<dbReference type="Proteomes" id="UP000481861">
    <property type="component" value="Unassembled WGS sequence"/>
</dbReference>
<feature type="region of interest" description="Disordered" evidence="1">
    <location>
        <begin position="1"/>
        <end position="263"/>
    </location>
</feature>
<evidence type="ECO:0000256" key="1">
    <source>
        <dbReference type="SAM" id="MobiDB-lite"/>
    </source>
</evidence>
<dbReference type="AlphaFoldDB" id="A0A7C8M1A9"/>
<protein>
    <submittedName>
        <fullName evidence="2">Uncharacterized protein</fullName>
    </submittedName>
</protein>
<feature type="compositionally biased region" description="Polar residues" evidence="1">
    <location>
        <begin position="58"/>
        <end position="73"/>
    </location>
</feature>
<reference evidence="2 3" key="1">
    <citation type="submission" date="2020-01" db="EMBL/GenBank/DDBJ databases">
        <authorList>
            <consortium name="DOE Joint Genome Institute"/>
            <person name="Haridas S."/>
            <person name="Albert R."/>
            <person name="Binder M."/>
            <person name="Bloem J."/>
            <person name="Labutti K."/>
            <person name="Salamov A."/>
            <person name="Andreopoulos B."/>
            <person name="Baker S.E."/>
            <person name="Barry K."/>
            <person name="Bills G."/>
            <person name="Bluhm B.H."/>
            <person name="Cannon C."/>
            <person name="Castanera R."/>
            <person name="Culley D.E."/>
            <person name="Daum C."/>
            <person name="Ezra D."/>
            <person name="Gonzalez J.B."/>
            <person name="Henrissat B."/>
            <person name="Kuo A."/>
            <person name="Liang C."/>
            <person name="Lipzen A."/>
            <person name="Lutzoni F."/>
            <person name="Magnuson J."/>
            <person name="Mondo S."/>
            <person name="Nolan M."/>
            <person name="Ohm R."/>
            <person name="Pangilinan J."/>
            <person name="Park H.-J.H."/>
            <person name="Ramirez L."/>
            <person name="Alfaro M."/>
            <person name="Sun H."/>
            <person name="Tritt A."/>
            <person name="Yoshinaga Y."/>
            <person name="Zwiers L.-H.L."/>
            <person name="Turgeon B.G."/>
            <person name="Goodwin S.B."/>
            <person name="Spatafora J.W."/>
            <person name="Crous P.W."/>
            <person name="Grigoriev I.V."/>
        </authorList>
    </citation>
    <scope>NUCLEOTIDE SEQUENCE [LARGE SCALE GENOMIC DNA]</scope>
    <source>
        <strain evidence="2 3">CBS 611.86</strain>
    </source>
</reference>
<feature type="compositionally biased region" description="Basic and acidic residues" evidence="1">
    <location>
        <begin position="76"/>
        <end position="92"/>
    </location>
</feature>
<comment type="caution">
    <text evidence="2">The sequence shown here is derived from an EMBL/GenBank/DDBJ whole genome shotgun (WGS) entry which is preliminary data.</text>
</comment>
<accession>A0A7C8M1A9</accession>
<feature type="compositionally biased region" description="Gly residues" evidence="1">
    <location>
        <begin position="94"/>
        <end position="104"/>
    </location>
</feature>
<feature type="compositionally biased region" description="Gly residues" evidence="1">
    <location>
        <begin position="1"/>
        <end position="57"/>
    </location>
</feature>
<keyword evidence="3" id="KW-1185">Reference proteome</keyword>
<proteinExistence type="predicted"/>
<dbReference type="EMBL" id="JAADJZ010000037">
    <property type="protein sequence ID" value="KAF2865038.1"/>
    <property type="molecule type" value="Genomic_DNA"/>
</dbReference>
<feature type="compositionally biased region" description="Polar residues" evidence="1">
    <location>
        <begin position="168"/>
        <end position="178"/>
    </location>
</feature>